<accession>A0A0F3MHW9</accession>
<dbReference type="STRING" id="1359168.OCHUTO_0899"/>
<evidence type="ECO:0000256" key="4">
    <source>
        <dbReference type="ARBA" id="ARBA00035204"/>
    </source>
</evidence>
<name>A0A0F3MHW9_9RICK</name>
<evidence type="ECO:0000256" key="3">
    <source>
        <dbReference type="ARBA" id="ARBA00023274"/>
    </source>
</evidence>
<dbReference type="EMBL" id="LANP01000025">
    <property type="protein sequence ID" value="KJV55256.1"/>
    <property type="molecule type" value="Genomic_DNA"/>
</dbReference>
<dbReference type="GO" id="GO:0006412">
    <property type="term" value="P:translation"/>
    <property type="evidence" value="ECO:0007669"/>
    <property type="project" value="InterPro"/>
</dbReference>
<dbReference type="GO" id="GO:0003735">
    <property type="term" value="F:structural constituent of ribosome"/>
    <property type="evidence" value="ECO:0007669"/>
    <property type="project" value="InterPro"/>
</dbReference>
<organism evidence="6 7">
    <name type="scientific">Orientia chuto str. Dubai</name>
    <dbReference type="NCBI Taxonomy" id="1359168"/>
    <lineage>
        <taxon>Bacteria</taxon>
        <taxon>Pseudomonadati</taxon>
        <taxon>Pseudomonadota</taxon>
        <taxon>Alphaproteobacteria</taxon>
        <taxon>Rickettsiales</taxon>
        <taxon>Rickettsiaceae</taxon>
        <taxon>Rickettsieae</taxon>
        <taxon>Orientia</taxon>
    </lineage>
</organism>
<dbReference type="RefSeq" id="WP_045797496.1">
    <property type="nucleotide sequence ID" value="NZ_LANP01000025.1"/>
</dbReference>
<evidence type="ECO:0000313" key="7">
    <source>
        <dbReference type="Proteomes" id="UP000033616"/>
    </source>
</evidence>
<keyword evidence="7" id="KW-1185">Reference proteome</keyword>
<dbReference type="InterPro" id="IPR001854">
    <property type="entry name" value="Ribosomal_uL29"/>
</dbReference>
<keyword evidence="3" id="KW-0687">Ribonucleoprotein</keyword>
<dbReference type="GO" id="GO:1990904">
    <property type="term" value="C:ribonucleoprotein complex"/>
    <property type="evidence" value="ECO:0007669"/>
    <property type="project" value="UniProtKB-KW"/>
</dbReference>
<protein>
    <recommendedName>
        <fullName evidence="4">Large ribosomal subunit protein uL29</fullName>
    </recommendedName>
    <alternativeName>
        <fullName evidence="5">50S ribosomal protein L29</fullName>
    </alternativeName>
</protein>
<dbReference type="NCBIfam" id="TIGR00012">
    <property type="entry name" value="L29"/>
    <property type="match status" value="1"/>
</dbReference>
<dbReference type="Pfam" id="PF00831">
    <property type="entry name" value="Ribosomal_L29"/>
    <property type="match status" value="1"/>
</dbReference>
<dbReference type="PATRIC" id="fig|1359168.3.peg.627"/>
<keyword evidence="2 6" id="KW-0689">Ribosomal protein</keyword>
<dbReference type="AlphaFoldDB" id="A0A0F3MHW9"/>
<dbReference type="Proteomes" id="UP000033616">
    <property type="component" value="Unassembled WGS sequence"/>
</dbReference>
<comment type="caution">
    <text evidence="6">The sequence shown here is derived from an EMBL/GenBank/DDBJ whole genome shotgun (WGS) entry which is preliminary data.</text>
</comment>
<gene>
    <name evidence="6" type="primary">rpmC</name>
    <name evidence="6" type="ORF">OCHUTO_0899</name>
</gene>
<dbReference type="InterPro" id="IPR036049">
    <property type="entry name" value="Ribosomal_uL29_sf"/>
</dbReference>
<reference evidence="6 7" key="1">
    <citation type="submission" date="2015-02" db="EMBL/GenBank/DDBJ databases">
        <title>Genome Sequencing of Rickettsiales.</title>
        <authorList>
            <person name="Daugherty S.C."/>
            <person name="Su Q."/>
            <person name="Abolude K."/>
            <person name="Beier-Sexton M."/>
            <person name="Carlyon J.A."/>
            <person name="Carter R."/>
            <person name="Day N.P."/>
            <person name="Dumler S.J."/>
            <person name="Dyachenko V."/>
            <person name="Godinez A."/>
            <person name="Kurtti T.J."/>
            <person name="Lichay M."/>
            <person name="Mullins K.E."/>
            <person name="Ott S."/>
            <person name="Pappas-Brown V."/>
            <person name="Paris D.H."/>
            <person name="Patel P."/>
            <person name="Richards A.L."/>
            <person name="Sadzewicz L."/>
            <person name="Sears K."/>
            <person name="Seidman D."/>
            <person name="Sengamalay N."/>
            <person name="Stenos J."/>
            <person name="Tallon L.J."/>
            <person name="Vincent G."/>
            <person name="Fraser C.M."/>
            <person name="Munderloh U."/>
            <person name="Dunning-Hotopp J.C."/>
        </authorList>
    </citation>
    <scope>NUCLEOTIDE SEQUENCE [LARGE SCALE GENOMIC DNA]</scope>
    <source>
        <strain evidence="6 7">Fuller</strain>
    </source>
</reference>
<dbReference type="Gene3D" id="1.10.287.310">
    <property type="match status" value="1"/>
</dbReference>
<dbReference type="GO" id="GO:0005840">
    <property type="term" value="C:ribosome"/>
    <property type="evidence" value="ECO:0007669"/>
    <property type="project" value="UniProtKB-KW"/>
</dbReference>
<evidence type="ECO:0000256" key="2">
    <source>
        <dbReference type="ARBA" id="ARBA00022980"/>
    </source>
</evidence>
<evidence type="ECO:0000256" key="1">
    <source>
        <dbReference type="ARBA" id="ARBA00009254"/>
    </source>
</evidence>
<dbReference type="SUPFAM" id="SSF46561">
    <property type="entry name" value="Ribosomal protein L29 (L29p)"/>
    <property type="match status" value="1"/>
</dbReference>
<evidence type="ECO:0000313" key="6">
    <source>
        <dbReference type="EMBL" id="KJV55256.1"/>
    </source>
</evidence>
<dbReference type="OrthoDB" id="9815192at2"/>
<comment type="similarity">
    <text evidence="1">Belongs to the universal ribosomal protein uL29 family.</text>
</comment>
<sequence>MNEFEKYSDLFNIELQDLNNLLLRYKKELFNARLRNSIDGANTIKGIAGLRRKVAQIKTQISKIRK</sequence>
<evidence type="ECO:0000256" key="5">
    <source>
        <dbReference type="ARBA" id="ARBA00035476"/>
    </source>
</evidence>
<proteinExistence type="inferred from homology"/>